<comment type="caution">
    <text evidence="1">The sequence shown here is derived from an EMBL/GenBank/DDBJ whole genome shotgun (WGS) entry which is preliminary data.</text>
</comment>
<organism evidence="1 2">
    <name type="scientific">Albula glossodonta</name>
    <name type="common">roundjaw bonefish</name>
    <dbReference type="NCBI Taxonomy" id="121402"/>
    <lineage>
        <taxon>Eukaryota</taxon>
        <taxon>Metazoa</taxon>
        <taxon>Chordata</taxon>
        <taxon>Craniata</taxon>
        <taxon>Vertebrata</taxon>
        <taxon>Euteleostomi</taxon>
        <taxon>Actinopterygii</taxon>
        <taxon>Neopterygii</taxon>
        <taxon>Teleostei</taxon>
        <taxon>Albuliformes</taxon>
        <taxon>Albulidae</taxon>
        <taxon>Albula</taxon>
    </lineage>
</organism>
<sequence>MYPLCPLTRFRKTPCATPRRPDVDWIFKKHRPVCKSRPASNCGKNPRRQEIWGHSARHIYSSWGERCSLG</sequence>
<evidence type="ECO:0000313" key="1">
    <source>
        <dbReference type="EMBL" id="KAG9335470.1"/>
    </source>
</evidence>
<proteinExistence type="predicted"/>
<name>A0A8T2N7T8_9TELE</name>
<dbReference type="EMBL" id="JAFBMS010000119">
    <property type="protein sequence ID" value="KAG9335470.1"/>
    <property type="molecule type" value="Genomic_DNA"/>
</dbReference>
<dbReference type="AlphaFoldDB" id="A0A8T2N7T8"/>
<keyword evidence="2" id="KW-1185">Reference proteome</keyword>
<protein>
    <submittedName>
        <fullName evidence="1">Uncharacterized protein</fullName>
    </submittedName>
</protein>
<reference evidence="1" key="1">
    <citation type="thesis" date="2021" institute="BYU ScholarsArchive" country="Provo, UT, USA">
        <title>Applications of and Algorithms for Genome Assembly and Genomic Analyses with an Emphasis on Marine Teleosts.</title>
        <authorList>
            <person name="Pickett B.D."/>
        </authorList>
    </citation>
    <scope>NUCLEOTIDE SEQUENCE</scope>
    <source>
        <strain evidence="1">HI-2016</strain>
    </source>
</reference>
<dbReference type="Proteomes" id="UP000824540">
    <property type="component" value="Unassembled WGS sequence"/>
</dbReference>
<evidence type="ECO:0000313" key="2">
    <source>
        <dbReference type="Proteomes" id="UP000824540"/>
    </source>
</evidence>
<gene>
    <name evidence="1" type="ORF">JZ751_004599</name>
</gene>
<accession>A0A8T2N7T8</accession>